<accession>A0A392RQF6</accession>
<dbReference type="AlphaFoldDB" id="A0A392RQF6"/>
<name>A0A392RQF6_9FABA</name>
<feature type="non-terminal residue" evidence="1">
    <location>
        <position position="1"/>
    </location>
</feature>
<evidence type="ECO:0000313" key="2">
    <source>
        <dbReference type="Proteomes" id="UP000265520"/>
    </source>
</evidence>
<dbReference type="Proteomes" id="UP000265520">
    <property type="component" value="Unassembled WGS sequence"/>
</dbReference>
<feature type="non-terminal residue" evidence="1">
    <location>
        <position position="59"/>
    </location>
</feature>
<proteinExistence type="predicted"/>
<evidence type="ECO:0000313" key="1">
    <source>
        <dbReference type="EMBL" id="MCI38437.1"/>
    </source>
</evidence>
<keyword evidence="2" id="KW-1185">Reference proteome</keyword>
<protein>
    <submittedName>
        <fullName evidence="1">Uncharacterized protein</fullName>
    </submittedName>
</protein>
<sequence length="59" mass="6369">TLGVMAGGLEGFDLVDVLVVQVEVEFDLVVVLVVNVEVVVEFVLVEVEFVVLVVVQKVV</sequence>
<organism evidence="1 2">
    <name type="scientific">Trifolium medium</name>
    <dbReference type="NCBI Taxonomy" id="97028"/>
    <lineage>
        <taxon>Eukaryota</taxon>
        <taxon>Viridiplantae</taxon>
        <taxon>Streptophyta</taxon>
        <taxon>Embryophyta</taxon>
        <taxon>Tracheophyta</taxon>
        <taxon>Spermatophyta</taxon>
        <taxon>Magnoliopsida</taxon>
        <taxon>eudicotyledons</taxon>
        <taxon>Gunneridae</taxon>
        <taxon>Pentapetalae</taxon>
        <taxon>rosids</taxon>
        <taxon>fabids</taxon>
        <taxon>Fabales</taxon>
        <taxon>Fabaceae</taxon>
        <taxon>Papilionoideae</taxon>
        <taxon>50 kb inversion clade</taxon>
        <taxon>NPAAA clade</taxon>
        <taxon>Hologalegina</taxon>
        <taxon>IRL clade</taxon>
        <taxon>Trifolieae</taxon>
        <taxon>Trifolium</taxon>
    </lineage>
</organism>
<comment type="caution">
    <text evidence="1">The sequence shown here is derived from an EMBL/GenBank/DDBJ whole genome shotgun (WGS) entry which is preliminary data.</text>
</comment>
<reference evidence="1 2" key="1">
    <citation type="journal article" date="2018" name="Front. Plant Sci.">
        <title>Red Clover (Trifolium pratense) and Zigzag Clover (T. medium) - A Picture of Genomic Similarities and Differences.</title>
        <authorList>
            <person name="Dluhosova J."/>
            <person name="Istvanek J."/>
            <person name="Nedelnik J."/>
            <person name="Repkova J."/>
        </authorList>
    </citation>
    <scope>NUCLEOTIDE SEQUENCE [LARGE SCALE GENOMIC DNA]</scope>
    <source>
        <strain evidence="2">cv. 10/8</strain>
        <tissue evidence="1">Leaf</tissue>
    </source>
</reference>
<dbReference type="EMBL" id="LXQA010255944">
    <property type="protein sequence ID" value="MCI38437.1"/>
    <property type="molecule type" value="Genomic_DNA"/>
</dbReference>